<feature type="transmembrane region" description="Helical" evidence="1">
    <location>
        <begin position="12"/>
        <end position="37"/>
    </location>
</feature>
<keyword evidence="1" id="KW-0472">Membrane</keyword>
<name>A0A382H8D0_9ZZZZ</name>
<feature type="transmembrane region" description="Helical" evidence="1">
    <location>
        <begin position="43"/>
        <end position="66"/>
    </location>
</feature>
<protein>
    <submittedName>
        <fullName evidence="2">Uncharacterized protein</fullName>
    </submittedName>
</protein>
<keyword evidence="1" id="KW-1133">Transmembrane helix</keyword>
<organism evidence="2">
    <name type="scientific">marine metagenome</name>
    <dbReference type="NCBI Taxonomy" id="408172"/>
    <lineage>
        <taxon>unclassified sequences</taxon>
        <taxon>metagenomes</taxon>
        <taxon>ecological metagenomes</taxon>
    </lineage>
</organism>
<proteinExistence type="predicted"/>
<keyword evidence="1" id="KW-0812">Transmembrane</keyword>
<reference evidence="2" key="1">
    <citation type="submission" date="2018-05" db="EMBL/GenBank/DDBJ databases">
        <authorList>
            <person name="Lanie J.A."/>
            <person name="Ng W.-L."/>
            <person name="Kazmierczak K.M."/>
            <person name="Andrzejewski T.M."/>
            <person name="Davidsen T.M."/>
            <person name="Wayne K.J."/>
            <person name="Tettelin H."/>
            <person name="Glass J.I."/>
            <person name="Rusch D."/>
            <person name="Podicherti R."/>
            <person name="Tsui H.-C.T."/>
            <person name="Winkler M.E."/>
        </authorList>
    </citation>
    <scope>NUCLEOTIDE SEQUENCE</scope>
</reference>
<evidence type="ECO:0000313" key="2">
    <source>
        <dbReference type="EMBL" id="SVB83462.1"/>
    </source>
</evidence>
<evidence type="ECO:0000256" key="1">
    <source>
        <dbReference type="SAM" id="Phobius"/>
    </source>
</evidence>
<feature type="non-terminal residue" evidence="2">
    <location>
        <position position="237"/>
    </location>
</feature>
<sequence>MLHRQQHRRQKLFSGLAICWAACAVACLGALALGQAVDFDMRLAWPIIWKSAAFLAAIIFVKVLLVDGLTLTEIVRMIEQHHPDLNKLLETASEQIAKNDPDKLDYLQQRVLTEALSAAHEQGWEFEANGRLAQAHLFHAVALVVFALAAFQLPGTSDESAAPLARGGVEVKPGDTAIERGTSLIVSAKFGDFRSDVKLTVQEQGQAPRWMTMVQSLDDPIYSYRLTNVQSNAVYSV</sequence>
<dbReference type="AlphaFoldDB" id="A0A382H8D0"/>
<gene>
    <name evidence="2" type="ORF">METZ01_LOCUS236316</name>
</gene>
<dbReference type="EMBL" id="UINC01059730">
    <property type="protein sequence ID" value="SVB83462.1"/>
    <property type="molecule type" value="Genomic_DNA"/>
</dbReference>
<accession>A0A382H8D0</accession>